<dbReference type="EMBL" id="CAJPWZ010002437">
    <property type="protein sequence ID" value="CAG2238449.1"/>
    <property type="molecule type" value="Genomic_DNA"/>
</dbReference>
<reference evidence="2" key="1">
    <citation type="submission" date="2021-03" db="EMBL/GenBank/DDBJ databases">
        <authorList>
            <person name="Bekaert M."/>
        </authorList>
    </citation>
    <scope>NUCLEOTIDE SEQUENCE</scope>
</reference>
<feature type="coiled-coil region" evidence="1">
    <location>
        <begin position="83"/>
        <end position="110"/>
    </location>
</feature>
<protein>
    <submittedName>
        <fullName evidence="2">Uncharacterized protein</fullName>
    </submittedName>
</protein>
<evidence type="ECO:0000313" key="2">
    <source>
        <dbReference type="EMBL" id="CAG2238449.1"/>
    </source>
</evidence>
<gene>
    <name evidence="2" type="ORF">MEDL_50853</name>
</gene>
<organism evidence="2 3">
    <name type="scientific">Mytilus edulis</name>
    <name type="common">Blue mussel</name>
    <dbReference type="NCBI Taxonomy" id="6550"/>
    <lineage>
        <taxon>Eukaryota</taxon>
        <taxon>Metazoa</taxon>
        <taxon>Spiralia</taxon>
        <taxon>Lophotrochozoa</taxon>
        <taxon>Mollusca</taxon>
        <taxon>Bivalvia</taxon>
        <taxon>Autobranchia</taxon>
        <taxon>Pteriomorphia</taxon>
        <taxon>Mytilida</taxon>
        <taxon>Mytiloidea</taxon>
        <taxon>Mytilidae</taxon>
        <taxon>Mytilinae</taxon>
        <taxon>Mytilus</taxon>
    </lineage>
</organism>
<accession>A0A8S3U4Q4</accession>
<evidence type="ECO:0000256" key="1">
    <source>
        <dbReference type="SAM" id="Coils"/>
    </source>
</evidence>
<comment type="caution">
    <text evidence="2">The sequence shown here is derived from an EMBL/GenBank/DDBJ whole genome shotgun (WGS) entry which is preliminary data.</text>
</comment>
<keyword evidence="1" id="KW-0175">Coiled coil</keyword>
<evidence type="ECO:0000313" key="3">
    <source>
        <dbReference type="Proteomes" id="UP000683360"/>
    </source>
</evidence>
<name>A0A8S3U4Q4_MYTED</name>
<keyword evidence="3" id="KW-1185">Reference proteome</keyword>
<sequence length="206" mass="23650">MLRQFILNQTNHLRSPWCIATQHKTCVDILSEEDLCNVKHSVDADEHNEAVYTCYSLRQNIEPFKRSVSDILSISDEQNSDRLNEIQLFKTRLERQLNQLVEKMDNEIADRCENMKRKVNTNKKQIKQVDDILESIDGAMRGETVSALLGGLSKESIGKVSLTKERSPISLRPPSNRNAAQVILTQNEREENIINKNKETGIEEQD</sequence>
<proteinExistence type="predicted"/>
<dbReference type="AlphaFoldDB" id="A0A8S3U4Q4"/>
<dbReference type="Proteomes" id="UP000683360">
    <property type="component" value="Unassembled WGS sequence"/>
</dbReference>